<reference evidence="1" key="1">
    <citation type="submission" date="2022-07" db="EMBL/GenBank/DDBJ databases">
        <title>Phylogenomic reconstructions and comparative analyses of Kickxellomycotina fungi.</title>
        <authorList>
            <person name="Reynolds N.K."/>
            <person name="Stajich J.E."/>
            <person name="Barry K."/>
            <person name="Grigoriev I.V."/>
            <person name="Crous P."/>
            <person name="Smith M.E."/>
        </authorList>
    </citation>
    <scope>NUCLEOTIDE SEQUENCE</scope>
    <source>
        <strain evidence="1">BCRC 34780</strain>
    </source>
</reference>
<sequence>MSAPNTGDHLKNLLASIPTGMSKQDAMAKLGTKAVDEGGRLKIACPGNSQHCLYINITDGKVSGTEAK</sequence>
<name>A0ACC1KXC7_9FUNG</name>
<proteinExistence type="predicted"/>
<gene>
    <name evidence="1" type="ORF">H4R21_004413</name>
</gene>
<evidence type="ECO:0000313" key="2">
    <source>
        <dbReference type="Proteomes" id="UP001140087"/>
    </source>
</evidence>
<dbReference type="Proteomes" id="UP001140087">
    <property type="component" value="Unassembled WGS sequence"/>
</dbReference>
<organism evidence="1 2">
    <name type="scientific">Coemansia helicoidea</name>
    <dbReference type="NCBI Taxonomy" id="1286919"/>
    <lineage>
        <taxon>Eukaryota</taxon>
        <taxon>Fungi</taxon>
        <taxon>Fungi incertae sedis</taxon>
        <taxon>Zoopagomycota</taxon>
        <taxon>Kickxellomycotina</taxon>
        <taxon>Kickxellomycetes</taxon>
        <taxon>Kickxellales</taxon>
        <taxon>Kickxellaceae</taxon>
        <taxon>Coemansia</taxon>
    </lineage>
</organism>
<keyword evidence="2" id="KW-1185">Reference proteome</keyword>
<dbReference type="EMBL" id="JANBUN010001657">
    <property type="protein sequence ID" value="KAJ2797205.1"/>
    <property type="molecule type" value="Genomic_DNA"/>
</dbReference>
<accession>A0ACC1KXC7</accession>
<evidence type="ECO:0000313" key="1">
    <source>
        <dbReference type="EMBL" id="KAJ2797205.1"/>
    </source>
</evidence>
<protein>
    <submittedName>
        <fullName evidence="1">Uncharacterized protein</fullName>
    </submittedName>
</protein>
<comment type="caution">
    <text evidence="1">The sequence shown here is derived from an EMBL/GenBank/DDBJ whole genome shotgun (WGS) entry which is preliminary data.</text>
</comment>